<dbReference type="InterPro" id="IPR035205">
    <property type="entry name" value="DUF5320"/>
</dbReference>
<comment type="caution">
    <text evidence="3">The sequence shown here is derived from an EMBL/GenBank/DDBJ whole genome shotgun (WGS) entry which is preliminary data.</text>
</comment>
<evidence type="ECO:0000256" key="1">
    <source>
        <dbReference type="SAM" id="Coils"/>
    </source>
</evidence>
<dbReference type="Pfam" id="PF17253">
    <property type="entry name" value="DUF5320"/>
    <property type="match status" value="1"/>
</dbReference>
<evidence type="ECO:0008006" key="5">
    <source>
        <dbReference type="Google" id="ProtNLM"/>
    </source>
</evidence>
<dbReference type="Proteomes" id="UP000176326">
    <property type="component" value="Unassembled WGS sequence"/>
</dbReference>
<evidence type="ECO:0000313" key="4">
    <source>
        <dbReference type="Proteomes" id="UP000176326"/>
    </source>
</evidence>
<organism evidence="3 4">
    <name type="scientific">Candidatus Nealsonbacteria bacterium RIFOXYC1_FULL_40_7</name>
    <dbReference type="NCBI Taxonomy" id="1801678"/>
    <lineage>
        <taxon>Bacteria</taxon>
        <taxon>Candidatus Nealsoniibacteriota</taxon>
    </lineage>
</organism>
<evidence type="ECO:0000313" key="3">
    <source>
        <dbReference type="EMBL" id="OGZ26789.1"/>
    </source>
</evidence>
<reference evidence="3 4" key="1">
    <citation type="journal article" date="2016" name="Nat. Commun.">
        <title>Thousands of microbial genomes shed light on interconnected biogeochemical processes in an aquifer system.</title>
        <authorList>
            <person name="Anantharaman K."/>
            <person name="Brown C.T."/>
            <person name="Hug L.A."/>
            <person name="Sharon I."/>
            <person name="Castelle C.J."/>
            <person name="Probst A.J."/>
            <person name="Thomas B.C."/>
            <person name="Singh A."/>
            <person name="Wilkins M.J."/>
            <person name="Karaoz U."/>
            <person name="Brodie E.L."/>
            <person name="Williams K.H."/>
            <person name="Hubbard S.S."/>
            <person name="Banfield J.F."/>
        </authorList>
    </citation>
    <scope>NUCLEOTIDE SEQUENCE [LARGE SCALE GENOMIC DNA]</scope>
</reference>
<protein>
    <recommendedName>
        <fullName evidence="5">Cytoplasmic protein</fullName>
    </recommendedName>
</protein>
<gene>
    <name evidence="3" type="ORF">A2427_00630</name>
</gene>
<dbReference type="AlphaFoldDB" id="A0A1G2ELZ8"/>
<feature type="coiled-coil region" evidence="1">
    <location>
        <begin position="39"/>
        <end position="70"/>
    </location>
</feature>
<dbReference type="EMBL" id="MHMN01000056">
    <property type="protein sequence ID" value="OGZ26789.1"/>
    <property type="molecule type" value="Genomic_DNA"/>
</dbReference>
<feature type="compositionally biased region" description="Gly residues" evidence="2">
    <location>
        <begin position="7"/>
        <end position="22"/>
    </location>
</feature>
<sequence length="72" mass="7896">MPRFDGTGPGGAGSKTGWGRGPCGSGLRRCFGRFWSNPILTKDQEIEVLSSEAESLEEELKAVKNRLEELKK</sequence>
<accession>A0A1G2ELZ8</accession>
<proteinExistence type="predicted"/>
<feature type="region of interest" description="Disordered" evidence="2">
    <location>
        <begin position="1"/>
        <end position="22"/>
    </location>
</feature>
<evidence type="ECO:0000256" key="2">
    <source>
        <dbReference type="SAM" id="MobiDB-lite"/>
    </source>
</evidence>
<keyword evidence="1" id="KW-0175">Coiled coil</keyword>
<name>A0A1G2ELZ8_9BACT</name>